<accession>A0A1B6FY00</accession>
<feature type="domain" description="Guanylate kinase-like" evidence="2">
    <location>
        <begin position="1"/>
        <end position="172"/>
    </location>
</feature>
<evidence type="ECO:0000313" key="3">
    <source>
        <dbReference type="EMBL" id="JAS55070.1"/>
    </source>
</evidence>
<dbReference type="EMBL" id="GECZ01014699">
    <property type="protein sequence ID" value="JAS55070.1"/>
    <property type="molecule type" value="Transcribed_RNA"/>
</dbReference>
<dbReference type="InterPro" id="IPR008145">
    <property type="entry name" value="GK/Ca_channel_bsu"/>
</dbReference>
<dbReference type="Gene3D" id="3.40.50.300">
    <property type="entry name" value="P-loop containing nucleotide triphosphate hydrolases"/>
    <property type="match status" value="1"/>
</dbReference>
<dbReference type="GO" id="GO:0005886">
    <property type="term" value="C:plasma membrane"/>
    <property type="evidence" value="ECO:0007669"/>
    <property type="project" value="TreeGrafter"/>
</dbReference>
<gene>
    <name evidence="3" type="ORF">g.262</name>
</gene>
<feature type="non-terminal residue" evidence="3">
    <location>
        <position position="311"/>
    </location>
</feature>
<dbReference type="Pfam" id="PF00625">
    <property type="entry name" value="Guanylate_kin"/>
    <property type="match status" value="1"/>
</dbReference>
<name>A0A1B6FY00_9HEMI</name>
<protein>
    <recommendedName>
        <fullName evidence="2">Guanylate kinase-like domain-containing protein</fullName>
    </recommendedName>
</protein>
<reference evidence="3" key="1">
    <citation type="submission" date="2015-11" db="EMBL/GenBank/DDBJ databases">
        <title>De novo transcriptome assembly of four potential Pierce s Disease insect vectors from Arizona vineyards.</title>
        <authorList>
            <person name="Tassone E.E."/>
        </authorList>
    </citation>
    <scope>NUCLEOTIDE SEQUENCE</scope>
</reference>
<feature type="compositionally biased region" description="Polar residues" evidence="1">
    <location>
        <begin position="281"/>
        <end position="302"/>
    </location>
</feature>
<dbReference type="SMART" id="SM00072">
    <property type="entry name" value="GuKc"/>
    <property type="match status" value="1"/>
</dbReference>
<dbReference type="PANTHER" id="PTHR13865">
    <property type="entry name" value="TIGHT JUNCTION PROTEIN"/>
    <property type="match status" value="1"/>
</dbReference>
<dbReference type="GO" id="GO:0005923">
    <property type="term" value="C:bicellular tight junction"/>
    <property type="evidence" value="ECO:0007669"/>
    <property type="project" value="TreeGrafter"/>
</dbReference>
<dbReference type="GO" id="GO:0045216">
    <property type="term" value="P:cell-cell junction organization"/>
    <property type="evidence" value="ECO:0007669"/>
    <property type="project" value="TreeGrafter"/>
</dbReference>
<dbReference type="GO" id="GO:0150105">
    <property type="term" value="P:protein localization to cell-cell junction"/>
    <property type="evidence" value="ECO:0007669"/>
    <property type="project" value="TreeGrafter"/>
</dbReference>
<dbReference type="AlphaFoldDB" id="A0A1B6FY00"/>
<dbReference type="GO" id="GO:0098609">
    <property type="term" value="P:cell-cell adhesion"/>
    <property type="evidence" value="ECO:0007669"/>
    <property type="project" value="TreeGrafter"/>
</dbReference>
<dbReference type="PANTHER" id="PTHR13865:SF28">
    <property type="entry name" value="POLYCHAETOID, ISOFORM O"/>
    <property type="match status" value="1"/>
</dbReference>
<dbReference type="PROSITE" id="PS50052">
    <property type="entry name" value="GUANYLATE_KINASE_2"/>
    <property type="match status" value="1"/>
</dbReference>
<feature type="non-terminal residue" evidence="3">
    <location>
        <position position="1"/>
    </location>
</feature>
<evidence type="ECO:0000256" key="1">
    <source>
        <dbReference type="SAM" id="MobiDB-lite"/>
    </source>
</evidence>
<proteinExistence type="predicted"/>
<dbReference type="InterPro" id="IPR027417">
    <property type="entry name" value="P-loop_NTPase"/>
</dbReference>
<dbReference type="GO" id="GO:0050839">
    <property type="term" value="F:cell adhesion molecule binding"/>
    <property type="evidence" value="ECO:0007669"/>
    <property type="project" value="TreeGrafter"/>
</dbReference>
<dbReference type="InterPro" id="IPR008144">
    <property type="entry name" value="Guanylate_kin-like_dom"/>
</dbReference>
<dbReference type="SUPFAM" id="SSF52540">
    <property type="entry name" value="P-loop containing nucleoside triphosphate hydrolases"/>
    <property type="match status" value="1"/>
</dbReference>
<organism evidence="3">
    <name type="scientific">Cuerna arida</name>
    <dbReference type="NCBI Taxonomy" id="1464854"/>
    <lineage>
        <taxon>Eukaryota</taxon>
        <taxon>Metazoa</taxon>
        <taxon>Ecdysozoa</taxon>
        <taxon>Arthropoda</taxon>
        <taxon>Hexapoda</taxon>
        <taxon>Insecta</taxon>
        <taxon>Pterygota</taxon>
        <taxon>Neoptera</taxon>
        <taxon>Paraneoptera</taxon>
        <taxon>Hemiptera</taxon>
        <taxon>Auchenorrhyncha</taxon>
        <taxon>Membracoidea</taxon>
        <taxon>Cicadellidae</taxon>
        <taxon>Cicadellinae</taxon>
        <taxon>Proconiini</taxon>
        <taxon>Cuerna</taxon>
    </lineage>
</organism>
<sequence>DCTSKFPAYERVVLKHPGFTRPVILFGPICDIAREKMLKDFPDKFISPQSEINDDSETKSPKCSNIIRLSSIRDVISTGKHALLDVTPNAVERLNYAQLYPIVIFLKAESKITIKQIRQNSIVKLNSNCKSSKKLLEQCQKIDKAWNHVFSWSINLDDSIENWYRKLRETIERHQSEALWISESKPVESLSDDFLFSMSSVRLSYASSPESDIDHSPTRRTLPSGCDSNPIFTKLTKSSSDPNLALADGHDNLPPYQSNLENKYGFLERNGATKDAIDGPYQSQSPQSGVADNNSVMDTNGSQRKHPLYSA</sequence>
<feature type="region of interest" description="Disordered" evidence="1">
    <location>
        <begin position="207"/>
        <end position="228"/>
    </location>
</feature>
<feature type="region of interest" description="Disordered" evidence="1">
    <location>
        <begin position="272"/>
        <end position="311"/>
    </location>
</feature>
<evidence type="ECO:0000259" key="2">
    <source>
        <dbReference type="PROSITE" id="PS50052"/>
    </source>
</evidence>